<proteinExistence type="inferred from homology"/>
<dbReference type="Gene3D" id="3.30.530.20">
    <property type="match status" value="1"/>
</dbReference>
<dbReference type="AlphaFoldDB" id="A0A150P4I6"/>
<dbReference type="CDD" id="cd08893">
    <property type="entry name" value="SRPBCC_CalC_Aha1-like_GntR-HTH"/>
    <property type="match status" value="1"/>
</dbReference>
<gene>
    <name evidence="3" type="ORF">BE04_39875</name>
</gene>
<reference evidence="3 4" key="1">
    <citation type="submission" date="2014-02" db="EMBL/GenBank/DDBJ databases">
        <title>The small core and large imbalanced accessory genome model reveals a collaborative survival strategy of Sorangium cellulosum strains in nature.</title>
        <authorList>
            <person name="Han K."/>
            <person name="Peng R."/>
            <person name="Blom J."/>
            <person name="Li Y.-Z."/>
        </authorList>
    </citation>
    <scope>NUCLEOTIDE SEQUENCE [LARGE SCALE GENOMIC DNA]</scope>
    <source>
        <strain evidence="3 4">So0157-18</strain>
    </source>
</reference>
<dbReference type="InterPro" id="IPR013538">
    <property type="entry name" value="ASHA1/2-like_C"/>
</dbReference>
<comment type="caution">
    <text evidence="3">The sequence shown here is derived from an EMBL/GenBank/DDBJ whole genome shotgun (WGS) entry which is preliminary data.</text>
</comment>
<evidence type="ECO:0000313" key="3">
    <source>
        <dbReference type="EMBL" id="KYF50580.1"/>
    </source>
</evidence>
<evidence type="ECO:0000259" key="2">
    <source>
        <dbReference type="Pfam" id="PF08327"/>
    </source>
</evidence>
<evidence type="ECO:0000256" key="1">
    <source>
        <dbReference type="ARBA" id="ARBA00006817"/>
    </source>
</evidence>
<accession>A0A150P4I6</accession>
<evidence type="ECO:0000313" key="4">
    <source>
        <dbReference type="Proteomes" id="UP000075604"/>
    </source>
</evidence>
<name>A0A150P4I6_SORCE</name>
<protein>
    <submittedName>
        <fullName evidence="3">ATPase</fullName>
    </submittedName>
</protein>
<dbReference type="Proteomes" id="UP000075604">
    <property type="component" value="Unassembled WGS sequence"/>
</dbReference>
<sequence length="143" mass="16090">MSKPEFVYVTYIASTLDKVWEALTTGEFTRQYWGGRTIQSEWKPGSAVKHVKEDGSFDWEGEVLKAEPPKLLAYTFGNVLGERPSRVTFELAQLGAHVKLTLTHDQFAENSKVLPAISNGWPAILSSMKSLLETGKALYPEWR</sequence>
<dbReference type="SUPFAM" id="SSF55961">
    <property type="entry name" value="Bet v1-like"/>
    <property type="match status" value="1"/>
</dbReference>
<comment type="similarity">
    <text evidence="1">Belongs to the AHA1 family.</text>
</comment>
<organism evidence="3 4">
    <name type="scientific">Sorangium cellulosum</name>
    <name type="common">Polyangium cellulosum</name>
    <dbReference type="NCBI Taxonomy" id="56"/>
    <lineage>
        <taxon>Bacteria</taxon>
        <taxon>Pseudomonadati</taxon>
        <taxon>Myxococcota</taxon>
        <taxon>Polyangia</taxon>
        <taxon>Polyangiales</taxon>
        <taxon>Polyangiaceae</taxon>
        <taxon>Sorangium</taxon>
    </lineage>
</organism>
<feature type="domain" description="Activator of Hsp90 ATPase homologue 1/2-like C-terminal" evidence="2">
    <location>
        <begin position="15"/>
        <end position="133"/>
    </location>
</feature>
<dbReference type="Pfam" id="PF08327">
    <property type="entry name" value="AHSA1"/>
    <property type="match status" value="1"/>
</dbReference>
<dbReference type="InterPro" id="IPR023393">
    <property type="entry name" value="START-like_dom_sf"/>
</dbReference>
<dbReference type="EMBL" id="JELX01004043">
    <property type="protein sequence ID" value="KYF50580.1"/>
    <property type="molecule type" value="Genomic_DNA"/>
</dbReference>